<accession>A0A1I3RXJ6</accession>
<keyword evidence="1" id="KW-0472">Membrane</keyword>
<dbReference type="RefSeq" id="WP_093230480.1">
    <property type="nucleotide sequence ID" value="NZ_FORR01000011.1"/>
</dbReference>
<reference evidence="3 4" key="1">
    <citation type="submission" date="2016-10" db="EMBL/GenBank/DDBJ databases">
        <authorList>
            <person name="de Groot N.N."/>
        </authorList>
    </citation>
    <scope>NUCLEOTIDE SEQUENCE [LARGE SCALE GENOMIC DNA]</scope>
    <source>
        <strain evidence="3 4">DSM 44778</strain>
    </source>
</reference>
<keyword evidence="4" id="KW-1185">Reference proteome</keyword>
<dbReference type="InterPro" id="IPR025403">
    <property type="entry name" value="TgpA-like_C"/>
</dbReference>
<protein>
    <recommendedName>
        <fullName evidence="2">Protein-glutamine gamma-glutamyltransferase-like C-terminal domain-containing protein</fullName>
    </recommendedName>
</protein>
<dbReference type="Pfam" id="PF13559">
    <property type="entry name" value="DUF4129"/>
    <property type="match status" value="1"/>
</dbReference>
<dbReference type="AlphaFoldDB" id="A0A1I3RXJ6"/>
<dbReference type="OrthoDB" id="2435598at2"/>
<proteinExistence type="predicted"/>
<feature type="domain" description="Protein-glutamine gamma-glutamyltransferase-like C-terminal" evidence="2">
    <location>
        <begin position="119"/>
        <end position="187"/>
    </location>
</feature>
<gene>
    <name evidence="3" type="ORF">SAMN05421852_11134</name>
</gene>
<evidence type="ECO:0000313" key="4">
    <source>
        <dbReference type="Proteomes" id="UP000199545"/>
    </source>
</evidence>
<evidence type="ECO:0000313" key="3">
    <source>
        <dbReference type="EMBL" id="SFJ49986.1"/>
    </source>
</evidence>
<feature type="transmembrane region" description="Helical" evidence="1">
    <location>
        <begin position="53"/>
        <end position="77"/>
    </location>
</feature>
<dbReference type="Proteomes" id="UP000199545">
    <property type="component" value="Unassembled WGS sequence"/>
</dbReference>
<evidence type="ECO:0000259" key="2">
    <source>
        <dbReference type="Pfam" id="PF13559"/>
    </source>
</evidence>
<keyword evidence="1" id="KW-0812">Transmembrane</keyword>
<dbReference type="STRING" id="46223.SAMN05421852_11134"/>
<keyword evidence="1" id="KW-1133">Transmembrane helix</keyword>
<name>A0A1I3RXJ6_9BACL</name>
<organism evidence="3 4">
    <name type="scientific">Thermoflavimicrobium dichotomicum</name>
    <dbReference type="NCBI Taxonomy" id="46223"/>
    <lineage>
        <taxon>Bacteria</taxon>
        <taxon>Bacillati</taxon>
        <taxon>Bacillota</taxon>
        <taxon>Bacilli</taxon>
        <taxon>Bacillales</taxon>
        <taxon>Thermoactinomycetaceae</taxon>
        <taxon>Thermoflavimicrobium</taxon>
    </lineage>
</organism>
<dbReference type="EMBL" id="FORR01000011">
    <property type="protein sequence ID" value="SFJ49986.1"/>
    <property type="molecule type" value="Genomic_DNA"/>
</dbReference>
<evidence type="ECO:0000256" key="1">
    <source>
        <dbReference type="SAM" id="Phobius"/>
    </source>
</evidence>
<sequence>MRTISTDLQEAKRQLQEILSRPEFRRKSIDGNVLDPENSWDLSPSSFDLPPEWIWGIYIFLGVFLLACLLFGIYMWWNRFRFKEKDATKTDHPSAMHWLNEAKAYAGQGNYRLATRALFHYLLSFLAERRKIHLDPAKTNGDYRKEVEANWPIQAPAFSSVVAQFDETWYGEKTLPPEGYVRYQQQVDELVKKGEADETK</sequence>